<name>A0ABV1UJR9_9ACTN</name>
<comment type="caution">
    <text evidence="1">The sequence shown here is derived from an EMBL/GenBank/DDBJ whole genome shotgun (WGS) entry which is preliminary data.</text>
</comment>
<protein>
    <recommendedName>
        <fullName evidence="3">Glycosyltransferase</fullName>
    </recommendedName>
</protein>
<dbReference type="EMBL" id="JBEPAZ010000069">
    <property type="protein sequence ID" value="MER6433792.1"/>
    <property type="molecule type" value="Genomic_DNA"/>
</dbReference>
<gene>
    <name evidence="1" type="ORF">ABT272_39720</name>
</gene>
<accession>A0ABV1UJR9</accession>
<proteinExistence type="predicted"/>
<dbReference type="RefSeq" id="WP_352065804.1">
    <property type="nucleotide sequence ID" value="NZ_JBEPAZ010000069.1"/>
</dbReference>
<sequence length="417" mass="46001">MRILLGAQSCGYGPISKLVAVSRMLHGHRRTFRGETVAADFARRNSEAFDEIVDGAASAHTDLLRSSDYIISVMDADLVFQAYSAGRPAMMIDSLLSFWQLRRPSAAISELCDVAPRGDYRALIQHFADLSPHERIYAAHLLADVSLVQNFPGVPERAQDIADLSTGQVYVTGPITDKTGLHDANARTGSGFDLLINLGGFKNFLLDYDRHNTYLMLFDRWVPDLLRDWPAFRRVAVCSGGFGQGREHQVEVGGSVAEFTCMPQREFLREVATAQHYMLTPGLTAIHEAIQLEQMPLALPEQHYGHIVNVESLADTLFAKQATRFTQLIDGYCAPPDDFEGTAAIVRQVGRLLEDDGAYTRFRRGMNEAIEAFVATSANERADGVAELRNLLRGPSFHDIVSGIFASPSAQLIGRAQ</sequence>
<evidence type="ECO:0000313" key="1">
    <source>
        <dbReference type="EMBL" id="MER6433792.1"/>
    </source>
</evidence>
<evidence type="ECO:0008006" key="3">
    <source>
        <dbReference type="Google" id="ProtNLM"/>
    </source>
</evidence>
<organism evidence="1 2">
    <name type="scientific">Streptomyces sp. 900105245</name>
    <dbReference type="NCBI Taxonomy" id="3154379"/>
    <lineage>
        <taxon>Bacteria</taxon>
        <taxon>Bacillati</taxon>
        <taxon>Actinomycetota</taxon>
        <taxon>Actinomycetes</taxon>
        <taxon>Kitasatosporales</taxon>
        <taxon>Streptomycetaceae</taxon>
        <taxon>Streptomyces</taxon>
    </lineage>
</organism>
<evidence type="ECO:0000313" key="2">
    <source>
        <dbReference type="Proteomes" id="UP001470023"/>
    </source>
</evidence>
<keyword evidence="2" id="KW-1185">Reference proteome</keyword>
<dbReference type="Proteomes" id="UP001470023">
    <property type="component" value="Unassembled WGS sequence"/>
</dbReference>
<reference evidence="1 2" key="1">
    <citation type="submission" date="2024-06" db="EMBL/GenBank/DDBJ databases">
        <title>The Natural Products Discovery Center: Release of the First 8490 Sequenced Strains for Exploring Actinobacteria Biosynthetic Diversity.</title>
        <authorList>
            <person name="Kalkreuter E."/>
            <person name="Kautsar S.A."/>
            <person name="Yang D."/>
            <person name="Bader C.D."/>
            <person name="Teijaro C.N."/>
            <person name="Fluegel L."/>
            <person name="Davis C.M."/>
            <person name="Simpson J.R."/>
            <person name="Lauterbach L."/>
            <person name="Steele A.D."/>
            <person name="Gui C."/>
            <person name="Meng S."/>
            <person name="Li G."/>
            <person name="Viehrig K."/>
            <person name="Ye F."/>
            <person name="Su P."/>
            <person name="Kiefer A.F."/>
            <person name="Nichols A."/>
            <person name="Cepeda A.J."/>
            <person name="Yan W."/>
            <person name="Fan B."/>
            <person name="Jiang Y."/>
            <person name="Adhikari A."/>
            <person name="Zheng C.-J."/>
            <person name="Schuster L."/>
            <person name="Cowan T.M."/>
            <person name="Smanski M.J."/>
            <person name="Chevrette M.G."/>
            <person name="De Carvalho L.P.S."/>
            <person name="Shen B."/>
        </authorList>
    </citation>
    <scope>NUCLEOTIDE SEQUENCE [LARGE SCALE GENOMIC DNA]</scope>
    <source>
        <strain evidence="1 2">NPDC001166</strain>
    </source>
</reference>